<evidence type="ECO:0000313" key="1">
    <source>
        <dbReference type="EMBL" id="TLF45034.1"/>
    </source>
</evidence>
<dbReference type="OrthoDB" id="1448121at2"/>
<accession>A0A5R8M661</accession>
<organism evidence="1 2">
    <name type="scientific">Maribacter aurantiacus</name>
    <dbReference type="NCBI Taxonomy" id="1882343"/>
    <lineage>
        <taxon>Bacteria</taxon>
        <taxon>Pseudomonadati</taxon>
        <taxon>Bacteroidota</taxon>
        <taxon>Flavobacteriia</taxon>
        <taxon>Flavobacteriales</taxon>
        <taxon>Flavobacteriaceae</taxon>
        <taxon>Maribacter</taxon>
    </lineage>
</organism>
<dbReference type="Pfam" id="PF14059">
    <property type="entry name" value="DUF4251"/>
    <property type="match status" value="1"/>
</dbReference>
<sequence length="193" mass="21399">MMDKMKAYAYILFFLGTFLLISCGSASKVSYTQEQLTSFSNFLNEKSYKFLADTANPTMTNGVSAVAMSGAWPPGGTFSNILLQGNNNYMTVKGDSISADLPYFGERQMGGGYGSNTGITFKGIPTHYKEEFDASKNEMRIVFTISDKLETYQVTLSAFPNKKATLIINSSQRFPIRYLGELKELEAEASVRR</sequence>
<dbReference type="PROSITE" id="PS51257">
    <property type="entry name" value="PROKAR_LIPOPROTEIN"/>
    <property type="match status" value="1"/>
</dbReference>
<gene>
    <name evidence="1" type="ORF">FEK29_09815</name>
</gene>
<name>A0A5R8M661_9FLAO</name>
<dbReference type="RefSeq" id="WP_138258243.1">
    <property type="nucleotide sequence ID" value="NZ_VBUK01000004.1"/>
</dbReference>
<keyword evidence="2" id="KW-1185">Reference proteome</keyword>
<dbReference type="AlphaFoldDB" id="A0A5R8M661"/>
<dbReference type="EMBL" id="VBUK01000004">
    <property type="protein sequence ID" value="TLF45034.1"/>
    <property type="molecule type" value="Genomic_DNA"/>
</dbReference>
<dbReference type="Gene3D" id="2.40.128.410">
    <property type="match status" value="1"/>
</dbReference>
<evidence type="ECO:0000313" key="2">
    <source>
        <dbReference type="Proteomes" id="UP000308382"/>
    </source>
</evidence>
<reference evidence="1 2" key="1">
    <citation type="journal article" date="2017" name="Int. J. Syst. Evol. Microbiol.">
        <title>Maripseudobacter aurantiacus gen. nov., sp. nov., a novel member of the family Flavobacteriaceae isolated from a sedimentation basin.</title>
        <authorList>
            <person name="Chen C."/>
            <person name="Su Y."/>
            <person name="Tao T."/>
            <person name="Fu G."/>
            <person name="Zhang C."/>
            <person name="Sun C."/>
            <person name="Zhang X."/>
            <person name="Wu M."/>
        </authorList>
    </citation>
    <scope>NUCLEOTIDE SEQUENCE [LARGE SCALE GENOMIC DNA]</scope>
    <source>
        <strain evidence="2">CDA4</strain>
    </source>
</reference>
<dbReference type="InterPro" id="IPR025347">
    <property type="entry name" value="DUF4251"/>
</dbReference>
<protein>
    <submittedName>
        <fullName evidence="1">DUF4251 domain-containing protein</fullName>
    </submittedName>
</protein>
<comment type="caution">
    <text evidence="1">The sequence shown here is derived from an EMBL/GenBank/DDBJ whole genome shotgun (WGS) entry which is preliminary data.</text>
</comment>
<proteinExistence type="predicted"/>
<dbReference type="Proteomes" id="UP000308382">
    <property type="component" value="Unassembled WGS sequence"/>
</dbReference>